<keyword evidence="1" id="KW-1133">Transmembrane helix</keyword>
<proteinExistence type="predicted"/>
<sequence length="153" mass="17217">MNPALLLVPFALQGTLMAVDEGWFHRRRGLPRWERIGHPLDTLTVALCFGWLVAKRPEDPGALAVYVALAVVSCLFVTKDEVVHKRLCCAAECWLHAVLFVLHPIVFFAAGYAWALGQGAWALKMQLVLVLAFGLYQWIYWGPWNRTDIRSAA</sequence>
<feature type="transmembrane region" description="Helical" evidence="1">
    <location>
        <begin position="121"/>
        <end position="141"/>
    </location>
</feature>
<evidence type="ECO:0000313" key="2">
    <source>
        <dbReference type="EMBL" id="WXA96177.1"/>
    </source>
</evidence>
<keyword evidence="1" id="KW-0472">Membrane</keyword>
<keyword evidence="1" id="KW-0812">Transmembrane</keyword>
<dbReference type="Proteomes" id="UP001379533">
    <property type="component" value="Chromosome"/>
</dbReference>
<evidence type="ECO:0000313" key="3">
    <source>
        <dbReference type="Proteomes" id="UP001379533"/>
    </source>
</evidence>
<feature type="transmembrane region" description="Helical" evidence="1">
    <location>
        <begin position="90"/>
        <end position="115"/>
    </location>
</feature>
<dbReference type="RefSeq" id="WP_394846790.1">
    <property type="nucleotide sequence ID" value="NZ_CP089982.1"/>
</dbReference>
<accession>A0ABZ2KBY4</accession>
<name>A0ABZ2KBY4_9BACT</name>
<reference evidence="2 3" key="1">
    <citation type="submission" date="2021-12" db="EMBL/GenBank/DDBJ databases">
        <title>Discovery of the Pendulisporaceae a myxobacterial family with distinct sporulation behavior and unique specialized metabolism.</title>
        <authorList>
            <person name="Garcia R."/>
            <person name="Popoff A."/>
            <person name="Bader C.D."/>
            <person name="Loehr J."/>
            <person name="Walesch S."/>
            <person name="Walt C."/>
            <person name="Boldt J."/>
            <person name="Bunk B."/>
            <person name="Haeckl F.J.F.P.J."/>
            <person name="Gunesch A.P."/>
            <person name="Birkelbach J."/>
            <person name="Nuebel U."/>
            <person name="Pietschmann T."/>
            <person name="Bach T."/>
            <person name="Mueller R."/>
        </authorList>
    </citation>
    <scope>NUCLEOTIDE SEQUENCE [LARGE SCALE GENOMIC DNA]</scope>
    <source>
        <strain evidence="2 3">MSr12523</strain>
    </source>
</reference>
<keyword evidence="3" id="KW-1185">Reference proteome</keyword>
<protein>
    <submittedName>
        <fullName evidence="2">Uncharacterized protein</fullName>
    </submittedName>
</protein>
<gene>
    <name evidence="2" type="ORF">LZC95_04910</name>
</gene>
<evidence type="ECO:0000256" key="1">
    <source>
        <dbReference type="SAM" id="Phobius"/>
    </source>
</evidence>
<feature type="transmembrane region" description="Helical" evidence="1">
    <location>
        <begin position="61"/>
        <end position="78"/>
    </location>
</feature>
<dbReference type="EMBL" id="CP089982">
    <property type="protein sequence ID" value="WXA96177.1"/>
    <property type="molecule type" value="Genomic_DNA"/>
</dbReference>
<organism evidence="2 3">
    <name type="scientific">Pendulispora brunnea</name>
    <dbReference type="NCBI Taxonomy" id="2905690"/>
    <lineage>
        <taxon>Bacteria</taxon>
        <taxon>Pseudomonadati</taxon>
        <taxon>Myxococcota</taxon>
        <taxon>Myxococcia</taxon>
        <taxon>Myxococcales</taxon>
        <taxon>Sorangiineae</taxon>
        <taxon>Pendulisporaceae</taxon>
        <taxon>Pendulispora</taxon>
    </lineage>
</organism>